<dbReference type="InterPro" id="IPR036869">
    <property type="entry name" value="J_dom_sf"/>
</dbReference>
<dbReference type="Gene3D" id="1.10.287.110">
    <property type="entry name" value="DnaJ domain"/>
    <property type="match status" value="1"/>
</dbReference>
<dbReference type="InterPro" id="IPR051938">
    <property type="entry name" value="Apopto_cytoskel_mod"/>
</dbReference>
<keyword evidence="1" id="KW-0143">Chaperone</keyword>
<name>A0AA36DKX3_CYLNA</name>
<comment type="caution">
    <text evidence="4">The sequence shown here is derived from an EMBL/GenBank/DDBJ whole genome shotgun (WGS) entry which is preliminary data.</text>
</comment>
<evidence type="ECO:0000256" key="1">
    <source>
        <dbReference type="ARBA" id="ARBA00023186"/>
    </source>
</evidence>
<protein>
    <recommendedName>
        <fullName evidence="3">J domain-containing protein</fullName>
    </recommendedName>
</protein>
<dbReference type="Pfam" id="PF00226">
    <property type="entry name" value="DnaJ"/>
    <property type="match status" value="1"/>
</dbReference>
<evidence type="ECO:0000313" key="4">
    <source>
        <dbReference type="EMBL" id="CAJ0589518.1"/>
    </source>
</evidence>
<dbReference type="SUPFAM" id="SSF46565">
    <property type="entry name" value="Chaperone J-domain"/>
    <property type="match status" value="1"/>
</dbReference>
<accession>A0AA36DKX3</accession>
<dbReference type="EMBL" id="CATQJL010000001">
    <property type="protein sequence ID" value="CAJ0589518.1"/>
    <property type="molecule type" value="Genomic_DNA"/>
</dbReference>
<dbReference type="InterPro" id="IPR018253">
    <property type="entry name" value="DnaJ_domain_CS"/>
</dbReference>
<evidence type="ECO:0000313" key="5">
    <source>
        <dbReference type="Proteomes" id="UP001176961"/>
    </source>
</evidence>
<evidence type="ECO:0000256" key="2">
    <source>
        <dbReference type="SAM" id="Phobius"/>
    </source>
</evidence>
<evidence type="ECO:0000259" key="3">
    <source>
        <dbReference type="PROSITE" id="PS50076"/>
    </source>
</evidence>
<feature type="domain" description="J" evidence="3">
    <location>
        <begin position="39"/>
        <end position="104"/>
    </location>
</feature>
<dbReference type="PROSITE" id="PS00636">
    <property type="entry name" value="DNAJ_1"/>
    <property type="match status" value="1"/>
</dbReference>
<keyword evidence="2" id="KW-0472">Membrane</keyword>
<keyword evidence="5" id="KW-1185">Reference proteome</keyword>
<dbReference type="PRINTS" id="PR00625">
    <property type="entry name" value="JDOMAIN"/>
</dbReference>
<sequence length="337" mass="39561">MLLCSNRNGLGRCRSLICNNLQLVSTSRRLLETTSTSKDYYQILGVQKDATQRQIKAAYYQLSKKYHPDIAGKDKSAQAKFVELTEAYDCLKDPERRRYYDNGMSGTGGRYPGDPYSSRDFQQYSRPRQENMYQNGGNPFYSKSYTQQEYERIWEVFNRMRSEQASYDERLRREKERIWDEFARQRAERWKAFHDKYPDGAPGSARYEWRWSTSDPTANRNIELFSRLILIYMILFGIVTFIQVLSEPFIDDKKKQYVETDQGTKEAKEQGKQRRPTITFEYMNQPPIVESESEPWTEVIGSYPTTSDFITADYTPVVEARVVEPTYSSDVPRLPAN</sequence>
<keyword evidence="2" id="KW-0812">Transmembrane</keyword>
<dbReference type="InterPro" id="IPR001623">
    <property type="entry name" value="DnaJ_domain"/>
</dbReference>
<organism evidence="4 5">
    <name type="scientific">Cylicocyclus nassatus</name>
    <name type="common">Nematode worm</name>
    <dbReference type="NCBI Taxonomy" id="53992"/>
    <lineage>
        <taxon>Eukaryota</taxon>
        <taxon>Metazoa</taxon>
        <taxon>Ecdysozoa</taxon>
        <taxon>Nematoda</taxon>
        <taxon>Chromadorea</taxon>
        <taxon>Rhabditida</taxon>
        <taxon>Rhabditina</taxon>
        <taxon>Rhabditomorpha</taxon>
        <taxon>Strongyloidea</taxon>
        <taxon>Strongylidae</taxon>
        <taxon>Cylicocyclus</taxon>
    </lineage>
</organism>
<dbReference type="PANTHER" id="PTHR44145:SF3">
    <property type="entry name" value="DNAJ HOMOLOG SUBFAMILY A MEMBER 3, MITOCHONDRIAL"/>
    <property type="match status" value="1"/>
</dbReference>
<dbReference type="SMART" id="SM00271">
    <property type="entry name" value="DnaJ"/>
    <property type="match status" value="1"/>
</dbReference>
<dbReference type="PROSITE" id="PS50076">
    <property type="entry name" value="DNAJ_2"/>
    <property type="match status" value="1"/>
</dbReference>
<dbReference type="PANTHER" id="PTHR44145">
    <property type="entry name" value="DNAJ HOMOLOG SUBFAMILY A MEMBER 3, MITOCHONDRIAL"/>
    <property type="match status" value="1"/>
</dbReference>
<gene>
    <name evidence="4" type="ORF">CYNAS_LOCUS1501</name>
</gene>
<dbReference type="Proteomes" id="UP001176961">
    <property type="component" value="Unassembled WGS sequence"/>
</dbReference>
<dbReference type="CDD" id="cd06257">
    <property type="entry name" value="DnaJ"/>
    <property type="match status" value="1"/>
</dbReference>
<proteinExistence type="predicted"/>
<reference evidence="4" key="1">
    <citation type="submission" date="2023-07" db="EMBL/GenBank/DDBJ databases">
        <authorList>
            <consortium name="CYATHOMIX"/>
        </authorList>
    </citation>
    <scope>NUCLEOTIDE SEQUENCE</scope>
    <source>
        <strain evidence="4">N/A</strain>
    </source>
</reference>
<keyword evidence="2" id="KW-1133">Transmembrane helix</keyword>
<dbReference type="AlphaFoldDB" id="A0AA36DKX3"/>
<feature type="transmembrane region" description="Helical" evidence="2">
    <location>
        <begin position="224"/>
        <end position="245"/>
    </location>
</feature>